<evidence type="ECO:0000313" key="1">
    <source>
        <dbReference type="EMBL" id="ERT06465.1"/>
    </source>
</evidence>
<accession>U7QHD7</accession>
<proteinExistence type="predicted"/>
<organism evidence="1 2">
    <name type="scientific">Lyngbya aestuarii BL J</name>
    <dbReference type="NCBI Taxonomy" id="1348334"/>
    <lineage>
        <taxon>Bacteria</taxon>
        <taxon>Bacillati</taxon>
        <taxon>Cyanobacteriota</taxon>
        <taxon>Cyanophyceae</taxon>
        <taxon>Oscillatoriophycideae</taxon>
        <taxon>Oscillatoriales</taxon>
        <taxon>Microcoleaceae</taxon>
        <taxon>Lyngbya</taxon>
    </lineage>
</organism>
<name>U7QHD7_9CYAN</name>
<evidence type="ECO:0000313" key="2">
    <source>
        <dbReference type="Proteomes" id="UP000017127"/>
    </source>
</evidence>
<dbReference type="AlphaFoldDB" id="U7QHD7"/>
<sequence>MFQSPCGEFSFGKDLGGEGASDSFFPCFNPLAGNLALESLDLAIQ</sequence>
<keyword evidence="2" id="KW-1185">Reference proteome</keyword>
<protein>
    <submittedName>
        <fullName evidence="1">Uncharacterized protein</fullName>
    </submittedName>
</protein>
<dbReference type="Proteomes" id="UP000017127">
    <property type="component" value="Unassembled WGS sequence"/>
</dbReference>
<reference evidence="1 2" key="1">
    <citation type="journal article" date="2013" name="Front. Microbiol.">
        <title>Comparative genomic analyses of the cyanobacterium, Lyngbya aestuarii BL J, a powerful hydrogen producer.</title>
        <authorList>
            <person name="Kothari A."/>
            <person name="Vaughn M."/>
            <person name="Garcia-Pichel F."/>
        </authorList>
    </citation>
    <scope>NUCLEOTIDE SEQUENCE [LARGE SCALE GENOMIC DNA]</scope>
    <source>
        <strain evidence="1 2">BL J</strain>
    </source>
</reference>
<dbReference type="EMBL" id="AUZM01000036">
    <property type="protein sequence ID" value="ERT06465.1"/>
    <property type="molecule type" value="Genomic_DNA"/>
</dbReference>
<gene>
    <name evidence="1" type="ORF">M595_3559</name>
</gene>
<comment type="caution">
    <text evidence="1">The sequence shown here is derived from an EMBL/GenBank/DDBJ whole genome shotgun (WGS) entry which is preliminary data.</text>
</comment>